<organism evidence="2 3">
    <name type="scientific">Ogataea polymorpha</name>
    <dbReference type="NCBI Taxonomy" id="460523"/>
    <lineage>
        <taxon>Eukaryota</taxon>
        <taxon>Fungi</taxon>
        <taxon>Dikarya</taxon>
        <taxon>Ascomycota</taxon>
        <taxon>Saccharomycotina</taxon>
        <taxon>Pichiomycetes</taxon>
        <taxon>Pichiales</taxon>
        <taxon>Pichiaceae</taxon>
        <taxon>Ogataea</taxon>
    </lineage>
</organism>
<sequence length="106" mass="11673">MGARAFAPRARPLDTKSSKTSLETCKKKLVHSGIRVFWWLFVLEPAEDVVIGSTRNCLEDYLNGGGNQSKSVGLGLREIWDSGPERRKQSHSKIRADQLGASAATM</sequence>
<protein>
    <submittedName>
        <fullName evidence="2">Uncharacterized protein</fullName>
    </submittedName>
</protein>
<comment type="caution">
    <text evidence="2">The sequence shown here is derived from an EMBL/GenBank/DDBJ whole genome shotgun (WGS) entry which is preliminary data.</text>
</comment>
<accession>A0A9P8PPQ7</accession>
<keyword evidence="3" id="KW-1185">Reference proteome</keyword>
<dbReference type="AlphaFoldDB" id="A0A9P8PPQ7"/>
<proteinExistence type="predicted"/>
<evidence type="ECO:0000256" key="1">
    <source>
        <dbReference type="SAM" id="MobiDB-lite"/>
    </source>
</evidence>
<dbReference type="EMBL" id="JAEUBD010000382">
    <property type="protein sequence ID" value="KAH3675279.1"/>
    <property type="molecule type" value="Genomic_DNA"/>
</dbReference>
<gene>
    <name evidence="2" type="ORF">OGATHE_001619</name>
</gene>
<name>A0A9P8PPQ7_9ASCO</name>
<evidence type="ECO:0000313" key="2">
    <source>
        <dbReference type="EMBL" id="KAH3675279.1"/>
    </source>
</evidence>
<evidence type="ECO:0000313" key="3">
    <source>
        <dbReference type="Proteomes" id="UP000788993"/>
    </source>
</evidence>
<reference evidence="2" key="2">
    <citation type="submission" date="2021-01" db="EMBL/GenBank/DDBJ databases">
        <authorList>
            <person name="Schikora-Tamarit M.A."/>
        </authorList>
    </citation>
    <scope>NUCLEOTIDE SEQUENCE</scope>
    <source>
        <strain evidence="2">NCAIM Y.01608</strain>
    </source>
</reference>
<reference evidence="2" key="1">
    <citation type="journal article" date="2021" name="Open Biol.">
        <title>Shared evolutionary footprints suggest mitochondrial oxidative damage underlies multiple complex I losses in fungi.</title>
        <authorList>
            <person name="Schikora-Tamarit M.A."/>
            <person name="Marcet-Houben M."/>
            <person name="Nosek J."/>
            <person name="Gabaldon T."/>
        </authorList>
    </citation>
    <scope>NUCLEOTIDE SEQUENCE</scope>
    <source>
        <strain evidence="2">NCAIM Y.01608</strain>
    </source>
</reference>
<feature type="region of interest" description="Disordered" evidence="1">
    <location>
        <begin position="83"/>
        <end position="106"/>
    </location>
</feature>
<dbReference type="Proteomes" id="UP000788993">
    <property type="component" value="Unassembled WGS sequence"/>
</dbReference>